<comment type="caution">
    <text evidence="1">The sequence shown here is derived from an EMBL/GenBank/DDBJ whole genome shotgun (WGS) entry which is preliminary data.</text>
</comment>
<proteinExistence type="predicted"/>
<dbReference type="PANTHER" id="PTHR33324:SF2">
    <property type="entry name" value="MYB_SANT-LIKE DNA-BINDING DOMAIN-CONTAINING PROTEIN"/>
    <property type="match status" value="1"/>
</dbReference>
<evidence type="ECO:0000313" key="1">
    <source>
        <dbReference type="EMBL" id="KAA1073523.1"/>
    </source>
</evidence>
<evidence type="ECO:0000313" key="2">
    <source>
        <dbReference type="Proteomes" id="UP000324748"/>
    </source>
</evidence>
<keyword evidence="2" id="KW-1185">Reference proteome</keyword>
<dbReference type="EMBL" id="VSWC01000158">
    <property type="protein sequence ID" value="KAA1073523.1"/>
    <property type="molecule type" value="Genomic_DNA"/>
</dbReference>
<dbReference type="AlphaFoldDB" id="A0A5B0MBD7"/>
<gene>
    <name evidence="1" type="ORF">PGT21_014482</name>
</gene>
<organism evidence="1 2">
    <name type="scientific">Puccinia graminis f. sp. tritici</name>
    <dbReference type="NCBI Taxonomy" id="56615"/>
    <lineage>
        <taxon>Eukaryota</taxon>
        <taxon>Fungi</taxon>
        <taxon>Dikarya</taxon>
        <taxon>Basidiomycota</taxon>
        <taxon>Pucciniomycotina</taxon>
        <taxon>Pucciniomycetes</taxon>
        <taxon>Pucciniales</taxon>
        <taxon>Pucciniaceae</taxon>
        <taxon>Puccinia</taxon>
    </lineage>
</organism>
<dbReference type="PANTHER" id="PTHR33324">
    <property type="entry name" value="EXPRESSED PROTEIN"/>
    <property type="match status" value="1"/>
</dbReference>
<name>A0A5B0MBD7_PUCGR</name>
<dbReference type="Proteomes" id="UP000324748">
    <property type="component" value="Unassembled WGS sequence"/>
</dbReference>
<sequence>MEPENEPIGPPQEAHVQTSRFRWETDGINGGPPSMRILLDWLSSQDNWQRWVGFGVTRRILAEEILQVMRSHGINHRHRVVALEVQDGLQELLASDLR</sequence>
<dbReference type="OrthoDB" id="96345at2759"/>
<protein>
    <submittedName>
        <fullName evidence="1">Uncharacterized protein</fullName>
    </submittedName>
</protein>
<accession>A0A5B0MBD7</accession>
<reference evidence="1 2" key="1">
    <citation type="submission" date="2019-05" db="EMBL/GenBank/DDBJ databases">
        <title>Emergence of the Ug99 lineage of the wheat stem rust pathogen through somatic hybridization.</title>
        <authorList>
            <person name="Li F."/>
            <person name="Upadhyaya N.M."/>
            <person name="Sperschneider J."/>
            <person name="Matny O."/>
            <person name="Nguyen-Phuc H."/>
            <person name="Mago R."/>
            <person name="Raley C."/>
            <person name="Miller M.E."/>
            <person name="Silverstein K.A.T."/>
            <person name="Henningsen E."/>
            <person name="Hirsch C.D."/>
            <person name="Visser B."/>
            <person name="Pretorius Z.A."/>
            <person name="Steffenson B.J."/>
            <person name="Schwessinger B."/>
            <person name="Dodds P.N."/>
            <person name="Figueroa M."/>
        </authorList>
    </citation>
    <scope>NUCLEOTIDE SEQUENCE [LARGE SCALE GENOMIC DNA]</scope>
    <source>
        <strain evidence="1">21-0</strain>
    </source>
</reference>